<evidence type="ECO:0000256" key="14">
    <source>
        <dbReference type="ARBA" id="ARBA00034000"/>
    </source>
</evidence>
<evidence type="ECO:0000256" key="8">
    <source>
        <dbReference type="ARBA" id="ARBA00022960"/>
    </source>
</evidence>
<evidence type="ECO:0000256" key="3">
    <source>
        <dbReference type="ARBA" id="ARBA00022670"/>
    </source>
</evidence>
<evidence type="ECO:0000256" key="12">
    <source>
        <dbReference type="ARBA" id="ARBA00023268"/>
    </source>
</evidence>
<comment type="catalytic activity">
    <reaction evidence="14">
        <text>Preferential cleavage: (Ac)2-L-Lys-D-Ala-|-D-Ala. Also transpeptidation of peptidyl-alanyl moieties that are N-acyl substituents of D-alanine.</text>
        <dbReference type="EC" id="3.4.16.4"/>
    </reaction>
</comment>
<dbReference type="PANTHER" id="PTHR32282:SF32">
    <property type="entry name" value="PENICILLIN-BINDING PROTEIN 2A"/>
    <property type="match status" value="1"/>
</dbReference>
<dbReference type="GO" id="GO:0009252">
    <property type="term" value="P:peptidoglycan biosynthetic process"/>
    <property type="evidence" value="ECO:0007669"/>
    <property type="project" value="UniProtKB-KW"/>
</dbReference>
<evidence type="ECO:0000256" key="7">
    <source>
        <dbReference type="ARBA" id="ARBA00022801"/>
    </source>
</evidence>
<dbReference type="InterPro" id="IPR036950">
    <property type="entry name" value="PBP_transglycosylase"/>
</dbReference>
<dbReference type="Pfam" id="PF00905">
    <property type="entry name" value="Transpeptidase"/>
    <property type="match status" value="1"/>
</dbReference>
<keyword evidence="6" id="KW-0812">Transmembrane</keyword>
<keyword evidence="11" id="KW-0472">Membrane</keyword>
<dbReference type="Proteomes" id="UP000251923">
    <property type="component" value="Unassembled WGS sequence"/>
</dbReference>
<dbReference type="InterPro" id="IPR001264">
    <property type="entry name" value="Glyco_trans_51"/>
</dbReference>
<dbReference type="RefSeq" id="WP_064293079.1">
    <property type="nucleotide sequence ID" value="NZ_JASODP010000020.1"/>
</dbReference>
<dbReference type="EMBL" id="QMHM01000026">
    <property type="protein sequence ID" value="RAV77372.1"/>
    <property type="molecule type" value="Genomic_DNA"/>
</dbReference>
<dbReference type="Gene3D" id="3.40.50.12800">
    <property type="match status" value="1"/>
</dbReference>
<evidence type="ECO:0000256" key="15">
    <source>
        <dbReference type="ARBA" id="ARBA00049902"/>
    </source>
</evidence>
<keyword evidence="9" id="KW-0573">Peptidoglycan synthesis</keyword>
<keyword evidence="3" id="KW-0645">Protease</keyword>
<comment type="caution">
    <text evidence="16">The sequence shown here is derived from an EMBL/GenBank/DDBJ whole genome shotgun (WGS) entry which is preliminary data.</text>
</comment>
<accession>A0A178HDM5</accession>
<reference evidence="16 17" key="1">
    <citation type="submission" date="2018-04" db="EMBL/GenBank/DDBJ databases">
        <title>Aerococcus urinae genomes.</title>
        <authorList>
            <person name="Hilt E."/>
            <person name="Gilbert N.M."/>
            <person name="Thomas-White K."/>
            <person name="Putonti C."/>
            <person name="Lewis A.L."/>
            <person name="Visck K.L."/>
            <person name="Wolfe A.J."/>
        </authorList>
    </citation>
    <scope>NUCLEOTIDE SEQUENCE [LARGE SCALE GENOMIC DNA]</scope>
    <source>
        <strain evidence="16 17">UMB7480</strain>
    </source>
</reference>
<evidence type="ECO:0000256" key="2">
    <source>
        <dbReference type="ARBA" id="ARBA00022645"/>
    </source>
</evidence>
<sequence length="802" mass="89287">MIKRLLGYVLVLGLLSLALAMGVGTGFFLGLTEDLPNPSPEEMASQIQNLEEISTLTYNDGSLIDEVRSDLVRKNVQLEEISPQIVHGLVATEDEHFFKHHGVVPSAILRAIVSQVLGGSSSGGSTITQQLVKQRFLSNEVSFERKAKEMLLANRLENYFSKEQILESYLNTSPFGRNNKGENIAGIEAAAEGIFGKSADQVNLPQAAFLVGMPQNPYTYTPYDSEGQLKSPEDLSYGVERMQEVLDRMRLENYISQADYEKAKNYPIQNDFIQAQNQVAESDSSTGQKNTYLYQQVEKQSLKLLMQRFMAMDGVSEEDIQADDNLRSEYQQRADSYYRNGGLTVKTTVDPNIYQLLNQTVANQAGSLGQTYMNYQNNPETGESEAIPLPVQTGNVLIENASGRILGFVGGIDFDQNQVDHAFDMRRSPGSMFKPLLTYGPAVQEGLAFPSTLIADTPIRIQQADGSYYEPSNYGNNISNQLVTFRHALANSLNNPTIYLYQHLLKHGVDIQAYVDRLGLDQAVTENEVKDNVALSIGGTQTGPTVVELAAAFATFANDGQSVSPYLIESISDSNGNFIYQHQNHQEPVFDKESSDIMIDVLKDTHRTGTFQPYSGGLNAFSDIYMKTGTSEDFNDHWIGGSSPRITLMSWIGYDNTYQRHTLNDDGNASFGNPVERHARHWLSLLNQLNNYDPQMMGSSETFTPSQQLIRQKVVKETGTLPGSFTGPYNTQYRIPISQASEEGLFPNQAAIPKAQFDFAIGASLEEQVHALEPYRIKNNSQVNQKVNEILDLYEQVHQKED</sequence>
<protein>
    <submittedName>
        <fullName evidence="16">Penicillin-binding protein</fullName>
    </submittedName>
</protein>
<evidence type="ECO:0000256" key="1">
    <source>
        <dbReference type="ARBA" id="ARBA00022475"/>
    </source>
</evidence>
<keyword evidence="2" id="KW-0121">Carboxypeptidase</keyword>
<dbReference type="Gene3D" id="1.10.3810.10">
    <property type="entry name" value="Biosynthetic peptidoglycan transglycosylase-like"/>
    <property type="match status" value="1"/>
</dbReference>
<dbReference type="GO" id="GO:0071555">
    <property type="term" value="P:cell wall organization"/>
    <property type="evidence" value="ECO:0007669"/>
    <property type="project" value="UniProtKB-KW"/>
</dbReference>
<dbReference type="GO" id="GO:0008658">
    <property type="term" value="F:penicillin binding"/>
    <property type="evidence" value="ECO:0007669"/>
    <property type="project" value="InterPro"/>
</dbReference>
<evidence type="ECO:0000256" key="9">
    <source>
        <dbReference type="ARBA" id="ARBA00022984"/>
    </source>
</evidence>
<dbReference type="GO" id="GO:0030288">
    <property type="term" value="C:outer membrane-bounded periplasmic space"/>
    <property type="evidence" value="ECO:0007669"/>
    <property type="project" value="TreeGrafter"/>
</dbReference>
<keyword evidence="1" id="KW-1003">Cell membrane</keyword>
<dbReference type="GO" id="GO:0008360">
    <property type="term" value="P:regulation of cell shape"/>
    <property type="evidence" value="ECO:0007669"/>
    <property type="project" value="UniProtKB-KW"/>
</dbReference>
<organism evidence="16 17">
    <name type="scientific">Aerococcus urinae</name>
    <dbReference type="NCBI Taxonomy" id="1376"/>
    <lineage>
        <taxon>Bacteria</taxon>
        <taxon>Bacillati</taxon>
        <taxon>Bacillota</taxon>
        <taxon>Bacilli</taxon>
        <taxon>Lactobacillales</taxon>
        <taxon>Aerococcaceae</taxon>
        <taxon>Aerococcus</taxon>
    </lineage>
</organism>
<dbReference type="InterPro" id="IPR050396">
    <property type="entry name" value="Glycosyltr_51/Transpeptidase"/>
</dbReference>
<dbReference type="InterPro" id="IPR012338">
    <property type="entry name" value="Beta-lactam/transpept-like"/>
</dbReference>
<evidence type="ECO:0000256" key="13">
    <source>
        <dbReference type="ARBA" id="ARBA00023316"/>
    </source>
</evidence>
<dbReference type="AlphaFoldDB" id="A0A178HDM5"/>
<evidence type="ECO:0000256" key="11">
    <source>
        <dbReference type="ARBA" id="ARBA00023136"/>
    </source>
</evidence>
<dbReference type="SUPFAM" id="SSF56601">
    <property type="entry name" value="beta-lactamase/transpeptidase-like"/>
    <property type="match status" value="1"/>
</dbReference>
<keyword evidence="12" id="KW-0511">Multifunctional enzyme</keyword>
<evidence type="ECO:0000256" key="10">
    <source>
        <dbReference type="ARBA" id="ARBA00022989"/>
    </source>
</evidence>
<dbReference type="GO" id="GO:0006508">
    <property type="term" value="P:proteolysis"/>
    <property type="evidence" value="ECO:0007669"/>
    <property type="project" value="UniProtKB-KW"/>
</dbReference>
<evidence type="ECO:0000256" key="4">
    <source>
        <dbReference type="ARBA" id="ARBA00022676"/>
    </source>
</evidence>
<name>A0A178HDM5_9LACT</name>
<evidence type="ECO:0000313" key="16">
    <source>
        <dbReference type="EMBL" id="RAV77372.1"/>
    </source>
</evidence>
<dbReference type="PANTHER" id="PTHR32282">
    <property type="entry name" value="BINDING PROTEIN TRANSPEPTIDASE, PUTATIVE-RELATED"/>
    <property type="match status" value="1"/>
</dbReference>
<dbReference type="GO" id="GO:0009002">
    <property type="term" value="F:serine-type D-Ala-D-Ala carboxypeptidase activity"/>
    <property type="evidence" value="ECO:0007669"/>
    <property type="project" value="UniProtKB-EC"/>
</dbReference>
<dbReference type="SUPFAM" id="SSF53955">
    <property type="entry name" value="Lysozyme-like"/>
    <property type="match status" value="1"/>
</dbReference>
<evidence type="ECO:0000256" key="6">
    <source>
        <dbReference type="ARBA" id="ARBA00022692"/>
    </source>
</evidence>
<dbReference type="Gene3D" id="3.90.1310.40">
    <property type="match status" value="1"/>
</dbReference>
<gene>
    <name evidence="16" type="ORF">DBT54_08980</name>
</gene>
<evidence type="ECO:0000313" key="17">
    <source>
        <dbReference type="Proteomes" id="UP000251923"/>
    </source>
</evidence>
<keyword evidence="4" id="KW-0328">Glycosyltransferase</keyword>
<keyword evidence="13" id="KW-0961">Cell wall biogenesis/degradation</keyword>
<dbReference type="InterPro" id="IPR001460">
    <property type="entry name" value="PCN-bd_Tpept"/>
</dbReference>
<keyword evidence="10" id="KW-1133">Transmembrane helix</keyword>
<keyword evidence="7" id="KW-0378">Hydrolase</keyword>
<evidence type="ECO:0000256" key="5">
    <source>
        <dbReference type="ARBA" id="ARBA00022679"/>
    </source>
</evidence>
<dbReference type="InterPro" id="IPR023346">
    <property type="entry name" value="Lysozyme-like_dom_sf"/>
</dbReference>
<dbReference type="Gene3D" id="3.40.710.10">
    <property type="entry name" value="DD-peptidase/beta-lactamase superfamily"/>
    <property type="match status" value="1"/>
</dbReference>
<proteinExistence type="predicted"/>
<keyword evidence="5" id="KW-0808">Transferase</keyword>
<keyword evidence="8" id="KW-0133">Cell shape</keyword>
<dbReference type="Pfam" id="PF00912">
    <property type="entry name" value="Transgly"/>
    <property type="match status" value="1"/>
</dbReference>
<dbReference type="GeneID" id="86971637"/>
<dbReference type="GO" id="GO:0008955">
    <property type="term" value="F:peptidoglycan glycosyltransferase activity"/>
    <property type="evidence" value="ECO:0007669"/>
    <property type="project" value="UniProtKB-EC"/>
</dbReference>
<comment type="catalytic activity">
    <reaction evidence="15">
        <text>[GlcNAc-(1-&gt;4)-Mur2Ac(oyl-L-Ala-gamma-D-Glu-L-Lys-D-Ala-D-Ala)](n)-di-trans,octa-cis-undecaprenyl diphosphate + beta-D-GlcNAc-(1-&gt;4)-Mur2Ac(oyl-L-Ala-gamma-D-Glu-L-Lys-D-Ala-D-Ala)-di-trans,octa-cis-undecaprenyl diphosphate = [GlcNAc-(1-&gt;4)-Mur2Ac(oyl-L-Ala-gamma-D-Glu-L-Lys-D-Ala-D-Ala)](n+1)-di-trans,octa-cis-undecaprenyl diphosphate + di-trans,octa-cis-undecaprenyl diphosphate + H(+)</text>
        <dbReference type="Rhea" id="RHEA:23708"/>
        <dbReference type="Rhea" id="RHEA-COMP:9602"/>
        <dbReference type="Rhea" id="RHEA-COMP:9603"/>
        <dbReference type="ChEBI" id="CHEBI:15378"/>
        <dbReference type="ChEBI" id="CHEBI:58405"/>
        <dbReference type="ChEBI" id="CHEBI:60033"/>
        <dbReference type="ChEBI" id="CHEBI:78435"/>
        <dbReference type="EC" id="2.4.99.28"/>
    </reaction>
</comment>